<reference evidence="3 4" key="1">
    <citation type="journal article" date="2019" name="Int. J. Syst. Evol. Microbiol.">
        <title>The Global Catalogue of Microorganisms (GCM) 10K type strain sequencing project: providing services to taxonomists for standard genome sequencing and annotation.</title>
        <authorList>
            <consortium name="The Broad Institute Genomics Platform"/>
            <consortium name="The Broad Institute Genome Sequencing Center for Infectious Disease"/>
            <person name="Wu L."/>
            <person name="Ma J."/>
        </authorList>
    </citation>
    <scope>NUCLEOTIDE SEQUENCE [LARGE SCALE GENOMIC DNA]</scope>
    <source>
        <strain evidence="3 4">JCM 14304</strain>
    </source>
</reference>
<evidence type="ECO:0000256" key="1">
    <source>
        <dbReference type="ARBA" id="ARBA00008791"/>
    </source>
</evidence>
<keyword evidence="4" id="KW-1185">Reference proteome</keyword>
<dbReference type="Proteomes" id="UP001500190">
    <property type="component" value="Unassembled WGS sequence"/>
</dbReference>
<organism evidence="3 4">
    <name type="scientific">Kribbella karoonensis</name>
    <dbReference type="NCBI Taxonomy" id="324851"/>
    <lineage>
        <taxon>Bacteria</taxon>
        <taxon>Bacillati</taxon>
        <taxon>Actinomycetota</taxon>
        <taxon>Actinomycetes</taxon>
        <taxon>Propionibacteriales</taxon>
        <taxon>Kribbellaceae</taxon>
        <taxon>Kribbella</taxon>
    </lineage>
</organism>
<proteinExistence type="inferred from homology"/>
<dbReference type="PANTHER" id="PTHR46268:SF6">
    <property type="entry name" value="UNIVERSAL STRESS PROTEIN UP12"/>
    <property type="match status" value="1"/>
</dbReference>
<dbReference type="PANTHER" id="PTHR46268">
    <property type="entry name" value="STRESS RESPONSE PROTEIN NHAX"/>
    <property type="match status" value="1"/>
</dbReference>
<feature type="domain" description="UspA" evidence="2">
    <location>
        <begin position="149"/>
        <end position="277"/>
    </location>
</feature>
<dbReference type="Gene3D" id="3.40.50.620">
    <property type="entry name" value="HUPs"/>
    <property type="match status" value="2"/>
</dbReference>
<comment type="caution">
    <text evidence="3">The sequence shown here is derived from an EMBL/GenBank/DDBJ whole genome shotgun (WGS) entry which is preliminary data.</text>
</comment>
<comment type="similarity">
    <text evidence="1">Belongs to the universal stress protein A family.</text>
</comment>
<protein>
    <submittedName>
        <fullName evidence="3">Universal stress protein</fullName>
    </submittedName>
</protein>
<dbReference type="InterPro" id="IPR006015">
    <property type="entry name" value="Universal_stress_UspA"/>
</dbReference>
<evidence type="ECO:0000259" key="2">
    <source>
        <dbReference type="Pfam" id="PF00582"/>
    </source>
</evidence>
<name>A0ABN2EB90_9ACTN</name>
<feature type="domain" description="UspA" evidence="2">
    <location>
        <begin position="4"/>
        <end position="142"/>
    </location>
</feature>
<evidence type="ECO:0000313" key="3">
    <source>
        <dbReference type="EMBL" id="GAA1599453.1"/>
    </source>
</evidence>
<accession>A0ABN2EB90</accession>
<dbReference type="SUPFAM" id="SSF52402">
    <property type="entry name" value="Adenine nucleotide alpha hydrolases-like"/>
    <property type="match status" value="2"/>
</dbReference>
<evidence type="ECO:0000313" key="4">
    <source>
        <dbReference type="Proteomes" id="UP001500190"/>
    </source>
</evidence>
<sequence>MMKEHILVGVDGSPESRTALRWAVHVAERRGLAVRVVRAYQNDLDRWPAIGMAGYVPPPMVLDKFQEELDESEQVARDRLGDGRVCGVLVDMDPARAILKEAADAELVVVGTRSPNKMSAALLGSVATAVTAKAPCPVAVVRGELRTGPIVVGTDGSPDSEDAVDFAFEQAERTGDPLQVVYCWQPQPEYAASVATTGQLLENWLAESLAPYRDKHPTVRVRAEVREGRARAQLIKLSETASLTVVGSRGRGGVKGLLLGSVSQSLLHHADSPVVIVCRHKES</sequence>
<dbReference type="Pfam" id="PF00582">
    <property type="entry name" value="Usp"/>
    <property type="match status" value="2"/>
</dbReference>
<dbReference type="InterPro" id="IPR006016">
    <property type="entry name" value="UspA"/>
</dbReference>
<dbReference type="InterPro" id="IPR014729">
    <property type="entry name" value="Rossmann-like_a/b/a_fold"/>
</dbReference>
<gene>
    <name evidence="3" type="ORF">GCM10009742_54030</name>
</gene>
<dbReference type="EMBL" id="BAAAND010000008">
    <property type="protein sequence ID" value="GAA1599453.1"/>
    <property type="molecule type" value="Genomic_DNA"/>
</dbReference>
<dbReference type="PRINTS" id="PR01438">
    <property type="entry name" value="UNVRSLSTRESS"/>
</dbReference>